<dbReference type="PIRSF" id="PIRSF001259">
    <property type="entry name" value="RibA"/>
    <property type="match status" value="1"/>
</dbReference>
<dbReference type="SUPFAM" id="SSF142695">
    <property type="entry name" value="RibA-like"/>
    <property type="match status" value="1"/>
</dbReference>
<dbReference type="RefSeq" id="WP_127740768.1">
    <property type="nucleotide sequence ID" value="NZ_SACN01000001.1"/>
</dbReference>
<dbReference type="GO" id="GO:0008686">
    <property type="term" value="F:3,4-dihydroxy-2-butanone-4-phosphate synthase activity"/>
    <property type="evidence" value="ECO:0007669"/>
    <property type="project" value="UniProtKB-UniRule"/>
</dbReference>
<feature type="binding site" evidence="14">
    <location>
        <position position="201"/>
    </location>
    <ligand>
        <name>Mg(2+)</name>
        <dbReference type="ChEBI" id="CHEBI:18420"/>
        <label>2</label>
    </ligand>
</feature>
<evidence type="ECO:0000256" key="12">
    <source>
        <dbReference type="ARBA" id="ARBA00023211"/>
    </source>
</evidence>
<proteinExistence type="inferred from homology"/>
<dbReference type="Gene3D" id="3.90.870.10">
    <property type="entry name" value="DHBP synthase"/>
    <property type="match status" value="1"/>
</dbReference>
<dbReference type="InterPro" id="IPR032677">
    <property type="entry name" value="GTP_cyclohydro_II"/>
</dbReference>
<comment type="function">
    <text evidence="3 14">Catalyzes the conversion of D-ribulose 5-phosphate to formate and 3,4-dihydroxy-2-butanone 4-phosphate.</text>
</comment>
<reference evidence="16 17" key="1">
    <citation type="submission" date="2019-01" db="EMBL/GenBank/DDBJ databases">
        <authorList>
            <person name="Chen W.-M."/>
        </authorList>
    </citation>
    <scope>NUCLEOTIDE SEQUENCE [LARGE SCALE GENOMIC DNA]</scope>
    <source>
        <strain evidence="16 17">CCP-7</strain>
    </source>
</reference>
<dbReference type="EC" id="4.1.99.12" evidence="7 14"/>
<gene>
    <name evidence="14 16" type="primary">ribB</name>
    <name evidence="16" type="ORF">EOD43_02455</name>
</gene>
<evidence type="ECO:0000256" key="7">
    <source>
        <dbReference type="ARBA" id="ARBA00012153"/>
    </source>
</evidence>
<dbReference type="EMBL" id="SACN01000001">
    <property type="protein sequence ID" value="RVT92799.1"/>
    <property type="molecule type" value="Genomic_DNA"/>
</dbReference>
<organism evidence="16 17">
    <name type="scientific">Sphingomonas crocodyli</name>
    <dbReference type="NCBI Taxonomy" id="1979270"/>
    <lineage>
        <taxon>Bacteria</taxon>
        <taxon>Pseudomonadati</taxon>
        <taxon>Pseudomonadota</taxon>
        <taxon>Alphaproteobacteria</taxon>
        <taxon>Sphingomonadales</taxon>
        <taxon>Sphingomonadaceae</taxon>
        <taxon>Sphingomonas</taxon>
    </lineage>
</organism>
<dbReference type="GO" id="GO:0003935">
    <property type="term" value="F:GTP cyclohydrolase II activity"/>
    <property type="evidence" value="ECO:0007669"/>
    <property type="project" value="TreeGrafter"/>
</dbReference>
<dbReference type="AlphaFoldDB" id="A0A437M555"/>
<keyword evidence="10 14" id="KW-0479">Metal-binding</keyword>
<comment type="cofactor">
    <cofactor evidence="14">
        <name>Mg(2+)</name>
        <dbReference type="ChEBI" id="CHEBI:18420"/>
    </cofactor>
    <cofactor evidence="14">
        <name>Mn(2+)</name>
        <dbReference type="ChEBI" id="CHEBI:29035"/>
    </cofactor>
    <text evidence="14">Binds 2 divalent metal cations per subunit. Magnesium or manganese.</text>
</comment>
<dbReference type="InterPro" id="IPR000422">
    <property type="entry name" value="DHBP_synthase_RibB"/>
</dbReference>
<sequence>MSTTLIERIRAAVSDGNVSRSGLARAAGLHPNSLRSLDEPDWNPTADTLKKLEAYLSRPGLTPIEDIINEARNGRMFILVDDEDRENEGDLVIPAQMATPDAINFMAKHGRGLICLTLTKDRVEQLGLDLMSRNNGTRHETAFTVSIEARDGVTTGISAADRARTVAVAIDASKGPEHIVTPGHVFPLIARDGGVLVRTGHTEAACDVSRLAGLNPSGVICEIMKDDGTMARMPDLIEFAQTHGLKIGTIRDLIAYRRQHDHLVEKRAEGKFTSRWGGEWNAITYYNKATGSEQVALVKGRIDPDEPTLVRMHFSGSLYDLFGETGSRGALIERSMQAIAEHGSGVIVVVNSPDESWLTRAVQSHSKGGDDTPPAQDVIRDYGVGAQILTELGVQDMILLTNTHHSLVALDGYGLSIVGERPIPKLDGVN</sequence>
<evidence type="ECO:0000256" key="11">
    <source>
        <dbReference type="ARBA" id="ARBA00022842"/>
    </source>
</evidence>
<comment type="subunit">
    <text evidence="14">Homodimer.</text>
</comment>
<comment type="caution">
    <text evidence="16">The sequence shown here is derived from an EMBL/GenBank/DDBJ whole genome shotgun (WGS) entry which is preliminary data.</text>
</comment>
<evidence type="ECO:0000256" key="3">
    <source>
        <dbReference type="ARBA" id="ARBA00002284"/>
    </source>
</evidence>
<feature type="binding site" evidence="14">
    <location>
        <position position="86"/>
    </location>
    <ligand>
        <name>Mg(2+)</name>
        <dbReference type="ChEBI" id="CHEBI:18420"/>
        <label>1</label>
    </ligand>
</feature>
<feature type="binding site" evidence="14">
    <location>
        <position position="90"/>
    </location>
    <ligand>
        <name>D-ribulose 5-phosphate</name>
        <dbReference type="ChEBI" id="CHEBI:58121"/>
    </ligand>
</feature>
<feature type="binding site" evidence="14">
    <location>
        <position position="86"/>
    </location>
    <ligand>
        <name>Mg(2+)</name>
        <dbReference type="ChEBI" id="CHEBI:18420"/>
        <label>2</label>
    </ligand>
</feature>
<comment type="cofactor">
    <cofactor evidence="2">
        <name>Mn(2+)</name>
        <dbReference type="ChEBI" id="CHEBI:29035"/>
    </cofactor>
</comment>
<comment type="similarity">
    <text evidence="6">In the C-terminal section; belongs to the GTP cyclohydrolase II family.</text>
</comment>
<name>A0A437M555_9SPHN</name>
<dbReference type="GO" id="GO:0000287">
    <property type="term" value="F:magnesium ion binding"/>
    <property type="evidence" value="ECO:0007669"/>
    <property type="project" value="UniProtKB-UniRule"/>
</dbReference>
<dbReference type="InterPro" id="IPR036144">
    <property type="entry name" value="RibA-like_sf"/>
</dbReference>
<dbReference type="InterPro" id="IPR017945">
    <property type="entry name" value="DHBP_synth_RibB-like_a/b_dom"/>
</dbReference>
<feature type="site" description="Essential for catalytic activity" evidence="14">
    <location>
        <position position="184"/>
    </location>
</feature>
<dbReference type="Pfam" id="PF00925">
    <property type="entry name" value="GTP_cyclohydro2"/>
    <property type="match status" value="1"/>
</dbReference>
<evidence type="ECO:0000256" key="6">
    <source>
        <dbReference type="ARBA" id="ARBA00008976"/>
    </source>
</evidence>
<evidence type="ECO:0000256" key="4">
    <source>
        <dbReference type="ARBA" id="ARBA00004904"/>
    </source>
</evidence>
<evidence type="ECO:0000313" key="16">
    <source>
        <dbReference type="EMBL" id="RVT92799.1"/>
    </source>
</evidence>
<evidence type="ECO:0000256" key="1">
    <source>
        <dbReference type="ARBA" id="ARBA00000141"/>
    </source>
</evidence>
<evidence type="ECO:0000313" key="17">
    <source>
        <dbReference type="Proteomes" id="UP000282971"/>
    </source>
</evidence>
<dbReference type="GO" id="GO:0030145">
    <property type="term" value="F:manganese ion binding"/>
    <property type="evidence" value="ECO:0007669"/>
    <property type="project" value="UniProtKB-UniRule"/>
</dbReference>
<keyword evidence="12 14" id="KW-0464">Manganese</keyword>
<dbReference type="OrthoDB" id="9793111at2"/>
<dbReference type="PANTHER" id="PTHR21327">
    <property type="entry name" value="GTP CYCLOHYDROLASE II-RELATED"/>
    <property type="match status" value="1"/>
</dbReference>
<evidence type="ECO:0000256" key="5">
    <source>
        <dbReference type="ARBA" id="ARBA00005520"/>
    </source>
</evidence>
<evidence type="ECO:0000259" key="15">
    <source>
        <dbReference type="Pfam" id="PF00925"/>
    </source>
</evidence>
<comment type="catalytic activity">
    <reaction evidence="1 14">
        <text>D-ribulose 5-phosphate = (2S)-2-hydroxy-3-oxobutyl phosphate + formate + H(+)</text>
        <dbReference type="Rhea" id="RHEA:18457"/>
        <dbReference type="ChEBI" id="CHEBI:15378"/>
        <dbReference type="ChEBI" id="CHEBI:15740"/>
        <dbReference type="ChEBI" id="CHEBI:58121"/>
        <dbReference type="ChEBI" id="CHEBI:58830"/>
        <dbReference type="EC" id="4.1.99.12"/>
    </reaction>
</comment>
<comment type="similarity">
    <text evidence="5">In the N-terminal section; belongs to the DHBP synthase family.</text>
</comment>
<feature type="site" description="Essential for catalytic activity" evidence="14">
    <location>
        <position position="222"/>
    </location>
</feature>
<dbReference type="Proteomes" id="UP000282971">
    <property type="component" value="Unassembled WGS sequence"/>
</dbReference>
<keyword evidence="9 14" id="KW-0686">Riboflavin biosynthesis</keyword>
<evidence type="ECO:0000256" key="13">
    <source>
        <dbReference type="ARBA" id="ARBA00023239"/>
    </source>
</evidence>
<dbReference type="PANTHER" id="PTHR21327:SF34">
    <property type="entry name" value="3,4-DIHYDROXY-2-BUTANONE 4-PHOSPHATE SYNTHASE"/>
    <property type="match status" value="1"/>
</dbReference>
<feature type="binding site" evidence="14">
    <location>
        <begin position="85"/>
        <end position="86"/>
    </location>
    <ligand>
        <name>D-ribulose 5-phosphate</name>
        <dbReference type="ChEBI" id="CHEBI:58121"/>
    </ligand>
</feature>
<dbReference type="GO" id="GO:0005829">
    <property type="term" value="C:cytosol"/>
    <property type="evidence" value="ECO:0007669"/>
    <property type="project" value="TreeGrafter"/>
</dbReference>
<feature type="domain" description="GTP cyclohydrolase II" evidence="15">
    <location>
        <begin position="267"/>
        <end position="421"/>
    </location>
</feature>
<evidence type="ECO:0000256" key="10">
    <source>
        <dbReference type="ARBA" id="ARBA00022723"/>
    </source>
</evidence>
<dbReference type="GO" id="GO:0009231">
    <property type="term" value="P:riboflavin biosynthetic process"/>
    <property type="evidence" value="ECO:0007669"/>
    <property type="project" value="UniProtKB-UniRule"/>
</dbReference>
<evidence type="ECO:0000256" key="14">
    <source>
        <dbReference type="HAMAP-Rule" id="MF_00180"/>
    </source>
</evidence>
<protein>
    <recommendedName>
        <fullName evidence="8 14">3,4-dihydroxy-2-butanone 4-phosphate synthase</fullName>
        <shortName evidence="14">DHBP synthase</shortName>
        <ecNumber evidence="7 14">4.1.99.12</ecNumber>
    </recommendedName>
</protein>
<evidence type="ECO:0000256" key="2">
    <source>
        <dbReference type="ARBA" id="ARBA00001936"/>
    </source>
</evidence>
<dbReference type="NCBIfam" id="TIGR00506">
    <property type="entry name" value="ribB"/>
    <property type="match status" value="1"/>
</dbReference>
<feature type="binding site" evidence="14">
    <location>
        <begin position="198"/>
        <end position="202"/>
    </location>
    <ligand>
        <name>D-ribulose 5-phosphate</name>
        <dbReference type="ChEBI" id="CHEBI:58121"/>
    </ligand>
</feature>
<dbReference type="HAMAP" id="MF_00180">
    <property type="entry name" value="RibB"/>
    <property type="match status" value="1"/>
</dbReference>
<comment type="pathway">
    <text evidence="4 14">Cofactor biosynthesis; riboflavin biosynthesis; 2-hydroxy-3-oxobutyl phosphate from D-ribulose 5-phosphate: step 1/1.</text>
</comment>
<dbReference type="FunFam" id="3.90.870.10:FF:000001">
    <property type="entry name" value="Riboflavin biosynthesis protein RibBA"/>
    <property type="match status" value="1"/>
</dbReference>
<dbReference type="Pfam" id="PF00926">
    <property type="entry name" value="DHBP_synthase"/>
    <property type="match status" value="1"/>
</dbReference>
<accession>A0A437M555</accession>
<comment type="similarity">
    <text evidence="14">Belongs to the DHBP synthase family.</text>
</comment>
<dbReference type="Gene3D" id="3.40.50.10990">
    <property type="entry name" value="GTP cyclohydrolase II"/>
    <property type="match status" value="1"/>
</dbReference>
<keyword evidence="13 14" id="KW-0456">Lyase</keyword>
<dbReference type="SUPFAM" id="SSF55821">
    <property type="entry name" value="YrdC/RibB"/>
    <property type="match status" value="1"/>
</dbReference>
<keyword evidence="17" id="KW-1185">Reference proteome</keyword>
<evidence type="ECO:0000256" key="8">
    <source>
        <dbReference type="ARBA" id="ARBA00018836"/>
    </source>
</evidence>
<dbReference type="UniPathway" id="UPA00275">
    <property type="reaction ID" value="UER00399"/>
</dbReference>
<evidence type="ECO:0000256" key="9">
    <source>
        <dbReference type="ARBA" id="ARBA00022619"/>
    </source>
</evidence>
<keyword evidence="11 14" id="KW-0460">Magnesium</keyword>